<evidence type="ECO:0000313" key="2">
    <source>
        <dbReference type="EMBL" id="MBJ7604017.1"/>
    </source>
</evidence>
<feature type="transmembrane region" description="Helical" evidence="1">
    <location>
        <begin position="175"/>
        <end position="197"/>
    </location>
</feature>
<dbReference type="EMBL" id="JAEKNQ010000048">
    <property type="protein sequence ID" value="MBJ7604017.1"/>
    <property type="molecule type" value="Genomic_DNA"/>
</dbReference>
<keyword evidence="1" id="KW-0812">Transmembrane</keyword>
<protein>
    <submittedName>
        <fullName evidence="2">Uncharacterized protein</fullName>
    </submittedName>
</protein>
<evidence type="ECO:0000256" key="1">
    <source>
        <dbReference type="SAM" id="Phobius"/>
    </source>
</evidence>
<accession>A0A934KBA0</accession>
<proteinExistence type="predicted"/>
<feature type="transmembrane region" description="Helical" evidence="1">
    <location>
        <begin position="140"/>
        <end position="169"/>
    </location>
</feature>
<evidence type="ECO:0000313" key="3">
    <source>
        <dbReference type="Proteomes" id="UP000620075"/>
    </source>
</evidence>
<comment type="caution">
    <text evidence="2">The sequence shown here is derived from an EMBL/GenBank/DDBJ whole genome shotgun (WGS) entry which is preliminary data.</text>
</comment>
<sequence length="207" mass="22278">MEVTMDEQGREQAFMSALVTQHFDLRSAASATISESSSRASLYLFSLSSALVALGFTAQRGEAFTIFAAAVLPAIFLLGLFTFVRVCDTAIENVNALRSIVRIRRFYSSLTPEAGRYFDVGSRADDTEAAMDVMATNRSWVGVLFTTGTMIAALNSMVAGVGVTLLLNATVRPTSLFISVGTGGGVAVVLVIAAIFYQWRRFLTLFA</sequence>
<gene>
    <name evidence="2" type="ORF">JF888_12620</name>
</gene>
<name>A0A934KBA0_9BACT</name>
<dbReference type="AlphaFoldDB" id="A0A934KBA0"/>
<feature type="transmembrane region" description="Helical" evidence="1">
    <location>
        <begin position="64"/>
        <end position="84"/>
    </location>
</feature>
<feature type="transmembrane region" description="Helical" evidence="1">
    <location>
        <begin position="40"/>
        <end position="58"/>
    </location>
</feature>
<dbReference type="Proteomes" id="UP000620075">
    <property type="component" value="Unassembled WGS sequence"/>
</dbReference>
<organism evidence="2 3">
    <name type="scientific">Candidatus Dormiibacter inghamiae</name>
    <dbReference type="NCBI Taxonomy" id="3127013"/>
    <lineage>
        <taxon>Bacteria</taxon>
        <taxon>Bacillati</taxon>
        <taxon>Candidatus Dormiibacterota</taxon>
        <taxon>Candidatus Dormibacteria</taxon>
        <taxon>Candidatus Dormibacterales</taxon>
        <taxon>Candidatus Dormibacteraceae</taxon>
        <taxon>Candidatus Dormiibacter</taxon>
    </lineage>
</organism>
<keyword evidence="1" id="KW-0472">Membrane</keyword>
<reference evidence="2 3" key="1">
    <citation type="submission" date="2020-10" db="EMBL/GenBank/DDBJ databases">
        <title>Ca. Dormibacterota MAGs.</title>
        <authorList>
            <person name="Montgomery K."/>
        </authorList>
    </citation>
    <scope>NUCLEOTIDE SEQUENCE [LARGE SCALE GENOMIC DNA]</scope>
    <source>
        <strain evidence="2">SC8811_S16_3</strain>
    </source>
</reference>
<keyword evidence="1" id="KW-1133">Transmembrane helix</keyword>
<dbReference type="RefSeq" id="WP_338180938.1">
    <property type="nucleotide sequence ID" value="NZ_JAEKNQ010000048.1"/>
</dbReference>